<dbReference type="EMBL" id="JABMOJ010000516">
    <property type="protein sequence ID" value="NQV66413.1"/>
    <property type="molecule type" value="Genomic_DNA"/>
</dbReference>
<comment type="subcellular location">
    <subcellularLocation>
        <location evidence="1 10">Periplasm</location>
    </subcellularLocation>
</comment>
<gene>
    <name evidence="10 11" type="primary">lolA</name>
    <name evidence="11" type="ORF">HQ497_13715</name>
</gene>
<evidence type="ECO:0000313" key="12">
    <source>
        <dbReference type="Proteomes" id="UP000754644"/>
    </source>
</evidence>
<protein>
    <recommendedName>
        <fullName evidence="4 10">Outer-membrane lipoprotein carrier protein</fullName>
    </recommendedName>
</protein>
<dbReference type="NCBIfam" id="TIGR00547">
    <property type="entry name" value="lolA"/>
    <property type="match status" value="1"/>
</dbReference>
<keyword evidence="9 10" id="KW-0143">Chaperone</keyword>
<dbReference type="InterPro" id="IPR029046">
    <property type="entry name" value="LolA/LolB/LppX"/>
</dbReference>
<evidence type="ECO:0000256" key="2">
    <source>
        <dbReference type="ARBA" id="ARBA00007615"/>
    </source>
</evidence>
<keyword evidence="6" id="KW-0732">Signal</keyword>
<dbReference type="GO" id="GO:0030288">
    <property type="term" value="C:outer membrane-bounded periplasmic space"/>
    <property type="evidence" value="ECO:0007669"/>
    <property type="project" value="TreeGrafter"/>
</dbReference>
<evidence type="ECO:0000256" key="8">
    <source>
        <dbReference type="ARBA" id="ARBA00022927"/>
    </source>
</evidence>
<comment type="similarity">
    <text evidence="2 10">Belongs to the LolA family.</text>
</comment>
<keyword evidence="7 10" id="KW-0574">Periplasm</keyword>
<comment type="function">
    <text evidence="10">Participates in the translocation of lipoproteins from the inner membrane to the outer membrane. Only forms a complex with a lipoprotein if the residue after the N-terminal Cys is not an aspartate (The Asp acts as a targeting signal to indicate that the lipoprotein should stay in the inner membrane).</text>
</comment>
<sequence>MLLNSRWLVLAWMMIAQFALGDSVFEKPQAIDRTAQLIRQLDQLQTLSASFIQTTVNGQQHVVQQARGQLWVSTPGRFRLETLEPAIQTLVSDGETFWSFDSDLEQVIITRLQRDITQVPILLLGGDAKAITDEYQVAYFSEDQHDFFVLEPREGGSLFESLTIVFAADTPVSIVLRDSLGQRTQIELTDVNRNHQIPSATFTLIPPVGADVIDDR</sequence>
<dbReference type="HAMAP" id="MF_00240">
    <property type="entry name" value="LolA"/>
    <property type="match status" value="1"/>
</dbReference>
<dbReference type="AlphaFoldDB" id="A0A972VZC8"/>
<dbReference type="GO" id="GO:0044874">
    <property type="term" value="P:lipoprotein localization to outer membrane"/>
    <property type="evidence" value="ECO:0007669"/>
    <property type="project" value="UniProtKB-UniRule"/>
</dbReference>
<evidence type="ECO:0000256" key="4">
    <source>
        <dbReference type="ARBA" id="ARBA00014035"/>
    </source>
</evidence>
<dbReference type="InterPro" id="IPR018323">
    <property type="entry name" value="OM_lipoprot_carrier_LolA_Pbac"/>
</dbReference>
<evidence type="ECO:0000256" key="5">
    <source>
        <dbReference type="ARBA" id="ARBA00022448"/>
    </source>
</evidence>
<proteinExistence type="inferred from homology"/>
<dbReference type="Gene3D" id="2.50.20.10">
    <property type="entry name" value="Lipoprotein localisation LolA/LolB/LppX"/>
    <property type="match status" value="1"/>
</dbReference>
<organism evidence="11 12">
    <name type="scientific">SAR86 cluster bacterium</name>
    <dbReference type="NCBI Taxonomy" id="2030880"/>
    <lineage>
        <taxon>Bacteria</taxon>
        <taxon>Pseudomonadati</taxon>
        <taxon>Pseudomonadota</taxon>
        <taxon>Gammaproteobacteria</taxon>
        <taxon>SAR86 cluster</taxon>
    </lineage>
</organism>
<evidence type="ECO:0000313" key="11">
    <source>
        <dbReference type="EMBL" id="NQV66413.1"/>
    </source>
</evidence>
<keyword evidence="8 10" id="KW-0653">Protein transport</keyword>
<dbReference type="CDD" id="cd16325">
    <property type="entry name" value="LolA"/>
    <property type="match status" value="1"/>
</dbReference>
<dbReference type="PANTHER" id="PTHR35869">
    <property type="entry name" value="OUTER-MEMBRANE LIPOPROTEIN CARRIER PROTEIN"/>
    <property type="match status" value="1"/>
</dbReference>
<dbReference type="Pfam" id="PF03548">
    <property type="entry name" value="LolA"/>
    <property type="match status" value="1"/>
</dbReference>
<evidence type="ECO:0000256" key="3">
    <source>
        <dbReference type="ARBA" id="ARBA00011245"/>
    </source>
</evidence>
<dbReference type="SUPFAM" id="SSF89392">
    <property type="entry name" value="Prokaryotic lipoproteins and lipoprotein localization factors"/>
    <property type="match status" value="1"/>
</dbReference>
<keyword evidence="5 10" id="KW-0813">Transport</keyword>
<dbReference type="PANTHER" id="PTHR35869:SF1">
    <property type="entry name" value="OUTER-MEMBRANE LIPOPROTEIN CARRIER PROTEIN"/>
    <property type="match status" value="1"/>
</dbReference>
<comment type="subunit">
    <text evidence="3 10">Monomer.</text>
</comment>
<dbReference type="InterPro" id="IPR004564">
    <property type="entry name" value="OM_lipoprot_carrier_LolA-like"/>
</dbReference>
<evidence type="ECO:0000256" key="1">
    <source>
        <dbReference type="ARBA" id="ARBA00004418"/>
    </source>
</evidence>
<name>A0A972VZC8_9GAMM</name>
<evidence type="ECO:0000256" key="6">
    <source>
        <dbReference type="ARBA" id="ARBA00022729"/>
    </source>
</evidence>
<dbReference type="Proteomes" id="UP000754644">
    <property type="component" value="Unassembled WGS sequence"/>
</dbReference>
<evidence type="ECO:0000256" key="9">
    <source>
        <dbReference type="ARBA" id="ARBA00023186"/>
    </source>
</evidence>
<keyword evidence="11" id="KW-0449">Lipoprotein</keyword>
<evidence type="ECO:0000256" key="10">
    <source>
        <dbReference type="HAMAP-Rule" id="MF_00240"/>
    </source>
</evidence>
<accession>A0A972VZC8</accession>
<comment type="caution">
    <text evidence="11">The sequence shown here is derived from an EMBL/GenBank/DDBJ whole genome shotgun (WGS) entry which is preliminary data.</text>
</comment>
<dbReference type="GO" id="GO:0042953">
    <property type="term" value="P:lipoprotein transport"/>
    <property type="evidence" value="ECO:0007669"/>
    <property type="project" value="InterPro"/>
</dbReference>
<evidence type="ECO:0000256" key="7">
    <source>
        <dbReference type="ARBA" id="ARBA00022764"/>
    </source>
</evidence>
<reference evidence="11" key="1">
    <citation type="submission" date="2020-05" db="EMBL/GenBank/DDBJ databases">
        <title>Sulfur intermediates as new biogeochemical hubs in an aquatic model microbial ecosystem.</title>
        <authorList>
            <person name="Vigneron A."/>
        </authorList>
    </citation>
    <scope>NUCLEOTIDE SEQUENCE</scope>
    <source>
        <strain evidence="11">Bin.250</strain>
    </source>
</reference>